<evidence type="ECO:0000313" key="3">
    <source>
        <dbReference type="EMBL" id="VDI68069.1"/>
    </source>
</evidence>
<dbReference type="GO" id="GO:0003677">
    <property type="term" value="F:DNA binding"/>
    <property type="evidence" value="ECO:0007669"/>
    <property type="project" value="TreeGrafter"/>
</dbReference>
<keyword evidence="2" id="KW-0285">Flavoprotein</keyword>
<dbReference type="GO" id="GO:0003904">
    <property type="term" value="F:deoxyribodipyrimidine photo-lyase activity"/>
    <property type="evidence" value="ECO:0007669"/>
    <property type="project" value="TreeGrafter"/>
</dbReference>
<sequence>MADLGKDDSECGPLLFPGGETEGLKRLDTMMKKTNWVCKFAKPKTEPNTLAPSTTVLSPYLKFGCVSARTFYHDVQNVYRQNKNHTQPPTSLLGQLFWREFYYVIASVSPNFDKMEGNPICTQVDWDDNKEYLNAWREVSITHFIKIMISRHLVS</sequence>
<name>A0A8B6GS67_MYTGA</name>
<evidence type="ECO:0000256" key="1">
    <source>
        <dbReference type="ARBA" id="ARBA00005862"/>
    </source>
</evidence>
<reference evidence="3" key="1">
    <citation type="submission" date="2018-11" db="EMBL/GenBank/DDBJ databases">
        <authorList>
            <person name="Alioto T."/>
            <person name="Alioto T."/>
        </authorList>
    </citation>
    <scope>NUCLEOTIDE SEQUENCE</scope>
</reference>
<dbReference type="EMBL" id="UYJE01008877">
    <property type="protein sequence ID" value="VDI68069.1"/>
    <property type="molecule type" value="Genomic_DNA"/>
</dbReference>
<organism evidence="3 4">
    <name type="scientific">Mytilus galloprovincialis</name>
    <name type="common">Mediterranean mussel</name>
    <dbReference type="NCBI Taxonomy" id="29158"/>
    <lineage>
        <taxon>Eukaryota</taxon>
        <taxon>Metazoa</taxon>
        <taxon>Spiralia</taxon>
        <taxon>Lophotrochozoa</taxon>
        <taxon>Mollusca</taxon>
        <taxon>Bivalvia</taxon>
        <taxon>Autobranchia</taxon>
        <taxon>Pteriomorphia</taxon>
        <taxon>Mytilida</taxon>
        <taxon>Mytiloidea</taxon>
        <taxon>Mytilidae</taxon>
        <taxon>Mytilinae</taxon>
        <taxon>Mytilus</taxon>
    </lineage>
</organism>
<dbReference type="PANTHER" id="PTHR11455">
    <property type="entry name" value="CRYPTOCHROME"/>
    <property type="match status" value="1"/>
</dbReference>
<dbReference type="InterPro" id="IPR002081">
    <property type="entry name" value="Cryptochrome/DNA_photolyase_1"/>
</dbReference>
<evidence type="ECO:0000313" key="4">
    <source>
        <dbReference type="Proteomes" id="UP000596742"/>
    </source>
</evidence>
<dbReference type="GO" id="GO:0071949">
    <property type="term" value="F:FAD binding"/>
    <property type="evidence" value="ECO:0007669"/>
    <property type="project" value="TreeGrafter"/>
</dbReference>
<dbReference type="GO" id="GO:0043153">
    <property type="term" value="P:entrainment of circadian clock by photoperiod"/>
    <property type="evidence" value="ECO:0007669"/>
    <property type="project" value="TreeGrafter"/>
</dbReference>
<dbReference type="PANTHER" id="PTHR11455:SF9">
    <property type="entry name" value="CRYPTOCHROME CIRCADIAN CLOCK 5 ISOFORM X1"/>
    <property type="match status" value="1"/>
</dbReference>
<dbReference type="InterPro" id="IPR036134">
    <property type="entry name" value="Crypto/Photolyase_FAD-like_sf"/>
</dbReference>
<feature type="binding site" evidence="2">
    <location>
        <begin position="54"/>
        <end position="58"/>
    </location>
    <ligand>
        <name>FAD</name>
        <dbReference type="ChEBI" id="CHEBI:57692"/>
    </ligand>
</feature>
<comment type="caution">
    <text evidence="3">The sequence shown here is derived from an EMBL/GenBank/DDBJ whole genome shotgun (WGS) entry which is preliminary data.</text>
</comment>
<comment type="cofactor">
    <cofactor evidence="2">
        <name>FAD</name>
        <dbReference type="ChEBI" id="CHEBI:57692"/>
    </cofactor>
    <text evidence="2">Binds 1 FAD per subunit.</text>
</comment>
<dbReference type="OrthoDB" id="435881at2759"/>
<proteinExistence type="inferred from homology"/>
<feature type="binding site" evidence="2">
    <location>
        <begin position="95"/>
        <end position="102"/>
    </location>
    <ligand>
        <name>FAD</name>
        <dbReference type="ChEBI" id="CHEBI:57692"/>
    </ligand>
</feature>
<dbReference type="AlphaFoldDB" id="A0A8B6GS67"/>
<dbReference type="GO" id="GO:0005737">
    <property type="term" value="C:cytoplasm"/>
    <property type="evidence" value="ECO:0007669"/>
    <property type="project" value="TreeGrafter"/>
</dbReference>
<keyword evidence="2" id="KW-0274">FAD</keyword>
<evidence type="ECO:0000256" key="2">
    <source>
        <dbReference type="PIRSR" id="PIRSR602081-1"/>
    </source>
</evidence>
<keyword evidence="4" id="KW-1185">Reference proteome</keyword>
<protein>
    <submittedName>
        <fullName evidence="3">Cryptochrome</fullName>
    </submittedName>
</protein>
<dbReference type="Gene3D" id="1.25.40.80">
    <property type="match status" value="1"/>
</dbReference>
<comment type="similarity">
    <text evidence="1">Belongs to the DNA photolyase class-1 family.</text>
</comment>
<gene>
    <name evidence="3" type="ORF">MGAL_10B084510</name>
</gene>
<dbReference type="GO" id="GO:0005634">
    <property type="term" value="C:nucleus"/>
    <property type="evidence" value="ECO:0007669"/>
    <property type="project" value="TreeGrafter"/>
</dbReference>
<dbReference type="Proteomes" id="UP000596742">
    <property type="component" value="Unassembled WGS sequence"/>
</dbReference>
<accession>A0A8B6GS67</accession>
<dbReference type="SUPFAM" id="SSF48173">
    <property type="entry name" value="Cryptochrome/photolyase FAD-binding domain"/>
    <property type="match status" value="1"/>
</dbReference>
<dbReference type="GO" id="GO:0032922">
    <property type="term" value="P:circadian regulation of gene expression"/>
    <property type="evidence" value="ECO:0007669"/>
    <property type="project" value="TreeGrafter"/>
</dbReference>